<evidence type="ECO:0000313" key="3">
    <source>
        <dbReference type="EMBL" id="PLW44306.1"/>
    </source>
</evidence>
<dbReference type="EMBL" id="PGCI01000059">
    <property type="protein sequence ID" value="PLW44306.1"/>
    <property type="molecule type" value="Genomic_DNA"/>
</dbReference>
<evidence type="ECO:0008006" key="7">
    <source>
        <dbReference type="Google" id="ProtNLM"/>
    </source>
</evidence>
<keyword evidence="5" id="KW-1185">Reference proteome</keyword>
<dbReference type="PANTHER" id="PTHR12732:SF8">
    <property type="entry name" value="NUCLEAR MRNA EXPORT PROTEIN THP1"/>
    <property type="match status" value="1"/>
</dbReference>
<evidence type="ECO:0000313" key="6">
    <source>
        <dbReference type="Proteomes" id="UP000235392"/>
    </source>
</evidence>
<evidence type="ECO:0000256" key="1">
    <source>
        <dbReference type="SAM" id="MobiDB-lite"/>
    </source>
</evidence>
<organism evidence="2 5">
    <name type="scientific">Puccinia coronata f. sp. avenae</name>
    <dbReference type="NCBI Taxonomy" id="200324"/>
    <lineage>
        <taxon>Eukaryota</taxon>
        <taxon>Fungi</taxon>
        <taxon>Dikarya</taxon>
        <taxon>Basidiomycota</taxon>
        <taxon>Pucciniomycotina</taxon>
        <taxon>Pucciniomycetes</taxon>
        <taxon>Pucciniales</taxon>
        <taxon>Pucciniaceae</taxon>
        <taxon>Puccinia</taxon>
    </lineage>
</organism>
<evidence type="ECO:0000313" key="5">
    <source>
        <dbReference type="Proteomes" id="UP000235388"/>
    </source>
</evidence>
<feature type="region of interest" description="Disordered" evidence="1">
    <location>
        <begin position="438"/>
        <end position="492"/>
    </location>
</feature>
<dbReference type="STRING" id="200324.A0A2N5SFA8"/>
<dbReference type="AlphaFoldDB" id="A0A2N5SFA8"/>
<dbReference type="OrthoDB" id="5404651at2759"/>
<dbReference type="EMBL" id="PGCJ01001001">
    <property type="protein sequence ID" value="PLW11899.1"/>
    <property type="molecule type" value="Genomic_DNA"/>
</dbReference>
<reference evidence="5 6" key="1">
    <citation type="submission" date="2017-11" db="EMBL/GenBank/DDBJ databases">
        <title>De novo assembly and phasing of dikaryotic genomes from two isolates of Puccinia coronata f. sp. avenae, the causal agent of oat crown rust.</title>
        <authorList>
            <person name="Miller M.E."/>
            <person name="Zhang Y."/>
            <person name="Omidvar V."/>
            <person name="Sperschneider J."/>
            <person name="Schwessinger B."/>
            <person name="Raley C."/>
            <person name="Palmer J.M."/>
            <person name="Garnica D."/>
            <person name="Upadhyaya N."/>
            <person name="Rathjen J."/>
            <person name="Taylor J.M."/>
            <person name="Park R.F."/>
            <person name="Dodds P.N."/>
            <person name="Hirsch C.D."/>
            <person name="Kianian S.F."/>
            <person name="Figueroa M."/>
        </authorList>
    </citation>
    <scope>NUCLEOTIDE SEQUENCE [LARGE SCALE GENOMIC DNA]</scope>
    <source>
        <strain evidence="2">12NC29</strain>
        <strain evidence="3">12SD80</strain>
    </source>
</reference>
<dbReference type="PANTHER" id="PTHR12732">
    <property type="entry name" value="UNCHARACTERIZED PROTEASOME COMPONENT REGION PCI-CONTAINING"/>
    <property type="match status" value="1"/>
</dbReference>
<accession>A0A2N5SFA8</accession>
<evidence type="ECO:0000313" key="2">
    <source>
        <dbReference type="EMBL" id="PLW11899.1"/>
    </source>
</evidence>
<dbReference type="Proteomes" id="UP000235388">
    <property type="component" value="Unassembled WGS sequence"/>
</dbReference>
<dbReference type="InterPro" id="IPR045114">
    <property type="entry name" value="Csn12-like"/>
</dbReference>
<evidence type="ECO:0000313" key="4">
    <source>
        <dbReference type="EMBL" id="PLW56836.1"/>
    </source>
</evidence>
<comment type="caution">
    <text evidence="2">The sequence shown here is derived from an EMBL/GenBank/DDBJ whole genome shotgun (WGS) entry which is preliminary data.</text>
</comment>
<dbReference type="GO" id="GO:0006368">
    <property type="term" value="P:transcription elongation by RNA polymerase II"/>
    <property type="evidence" value="ECO:0007669"/>
    <property type="project" value="TreeGrafter"/>
</dbReference>
<gene>
    <name evidence="4" type="ORF">PCANC_01198</name>
    <name evidence="2" type="ORF">PCANC_15618</name>
    <name evidence="3" type="ORF">PCASD_03890</name>
</gene>
<proteinExistence type="predicted"/>
<dbReference type="EMBL" id="PGCJ01000016">
    <property type="protein sequence ID" value="PLW56836.1"/>
    <property type="molecule type" value="Genomic_DNA"/>
</dbReference>
<sequence>MRAFPSQKRKQESRIELEELSFEQLIDRFAERLRRQQDSLSELVRPLDRPLIRLIRSLIPSNRKDHIDSLVQKQLSGDRTLADFLSNYFNYILSVQLEDGPQAPSHQNSVDPTIDHDKNFELLLNAYNPASNIFRRSDAAFFTRSVQHLSQGLVYFAIKADRKTRSTKKDKASEAARQMTTTLGVACIDRTPEEPSKRRAAFSLANGLFKIYFFLNNMRLCDTVVKNISNVLNQLETHYPKAELVTYHYYLGRLALYQRRIHKARESLKKAFDLCKNDSWRNRRLTLTYLIAASLPLGILPRPILLTQFHLQDQFQEVVESVRTGNWPGVVNGLEKNRDWFRYKGIYILLREKLEVICWRNFFVIMAGLKNGNPGMRLSLSQSVEAARKVFIEPSIDEDDIVCMASSLIDQGYLKAYVKLGEMIVFGSVLPQISTVGEHMNEGGTENPPTFSEKPISMSVQASSDSEAPIKSNRQPFRNRDSRKLNHTRRFA</sequence>
<protein>
    <recommendedName>
        <fullName evidence="7">PCI domain-containing protein</fullName>
    </recommendedName>
</protein>
<dbReference type="GO" id="GO:0000973">
    <property type="term" value="P:post-transcriptional tethering of RNA polymerase II gene DNA at nuclear periphery"/>
    <property type="evidence" value="ECO:0007669"/>
    <property type="project" value="TreeGrafter"/>
</dbReference>
<dbReference type="GO" id="GO:0003723">
    <property type="term" value="F:RNA binding"/>
    <property type="evidence" value="ECO:0007669"/>
    <property type="project" value="InterPro"/>
</dbReference>
<feature type="compositionally biased region" description="Polar residues" evidence="1">
    <location>
        <begin position="458"/>
        <end position="476"/>
    </location>
</feature>
<dbReference type="GO" id="GO:0003690">
    <property type="term" value="F:double-stranded DNA binding"/>
    <property type="evidence" value="ECO:0007669"/>
    <property type="project" value="InterPro"/>
</dbReference>
<dbReference type="GO" id="GO:0016973">
    <property type="term" value="P:poly(A)+ mRNA export from nucleus"/>
    <property type="evidence" value="ECO:0007669"/>
    <property type="project" value="TreeGrafter"/>
</dbReference>
<dbReference type="GO" id="GO:0070390">
    <property type="term" value="C:transcription export complex 2"/>
    <property type="evidence" value="ECO:0007669"/>
    <property type="project" value="TreeGrafter"/>
</dbReference>
<name>A0A2N5SFA8_9BASI</name>
<dbReference type="Proteomes" id="UP000235392">
    <property type="component" value="Unassembled WGS sequence"/>
</dbReference>
<dbReference type="SMART" id="SM00753">
    <property type="entry name" value="PAM"/>
    <property type="match status" value="1"/>
</dbReference>